<proteinExistence type="predicted"/>
<dbReference type="EMBL" id="JACHXK010000008">
    <property type="protein sequence ID" value="MBB3111728.1"/>
    <property type="molecule type" value="Genomic_DNA"/>
</dbReference>
<gene>
    <name evidence="1" type="ORF">FHS18_003796</name>
</gene>
<reference evidence="1 2" key="1">
    <citation type="submission" date="2020-08" db="EMBL/GenBank/DDBJ databases">
        <title>Genomic Encyclopedia of Type Strains, Phase III (KMG-III): the genomes of soil and plant-associated and newly described type strains.</title>
        <authorList>
            <person name="Whitman W."/>
        </authorList>
    </citation>
    <scope>NUCLEOTIDE SEQUENCE [LARGE SCALE GENOMIC DNA]</scope>
    <source>
        <strain evidence="1 2">CECT 5862</strain>
    </source>
</reference>
<organism evidence="1 2">
    <name type="scientific">Paenibacillus phyllosphaerae</name>
    <dbReference type="NCBI Taxonomy" id="274593"/>
    <lineage>
        <taxon>Bacteria</taxon>
        <taxon>Bacillati</taxon>
        <taxon>Bacillota</taxon>
        <taxon>Bacilli</taxon>
        <taxon>Bacillales</taxon>
        <taxon>Paenibacillaceae</taxon>
        <taxon>Paenibacillus</taxon>
    </lineage>
</organism>
<protein>
    <submittedName>
        <fullName evidence="1">Methyl-accepting chemotaxis protein</fullName>
    </submittedName>
</protein>
<evidence type="ECO:0000313" key="2">
    <source>
        <dbReference type="Proteomes" id="UP000570361"/>
    </source>
</evidence>
<accession>A0A7W5AZR1</accession>
<dbReference type="AlphaFoldDB" id="A0A7W5AZR1"/>
<dbReference type="Proteomes" id="UP000570361">
    <property type="component" value="Unassembled WGS sequence"/>
</dbReference>
<comment type="caution">
    <text evidence="1">The sequence shown here is derived from an EMBL/GenBank/DDBJ whole genome shotgun (WGS) entry which is preliminary data.</text>
</comment>
<sequence>MQDSANEVQHNVEQIVGFVAKMGEGSKRIDSAVAKSQAQIANALTEFQTIEDAVRNLHERATTFASIL</sequence>
<keyword evidence="2" id="KW-1185">Reference proteome</keyword>
<dbReference type="RefSeq" id="WP_183601591.1">
    <property type="nucleotide sequence ID" value="NZ_JACHXK010000008.1"/>
</dbReference>
<name>A0A7W5AZR1_9BACL</name>
<evidence type="ECO:0000313" key="1">
    <source>
        <dbReference type="EMBL" id="MBB3111728.1"/>
    </source>
</evidence>